<sequence>MPKGPPAPSKNRRVSAKAAPIPMKTFTTGPWKDEGEGERILLYAKSGMGKTTVAALAPQPVFIGIDDGGKKIKDPRTGEDLQKIHGIETYSDIRNALQQPSLFERYDTVAIDTFTLAEELAEPFMFRTIKHEKGGTVEHLEGYGFGKGYKHLYDTMIPLAADCDRLIRTGKNVILICQLMNVKVANPGGLDFLEAGPKLSHPTSEKNSVRRYFCEWADHVFKIDHFGVEVDKDHKATGGTSRAIFVQDEMHYVAKTRSAEKFEGNRAVSFDAPNDDTVWQFLFGGNDGQTDQK</sequence>
<proteinExistence type="predicted"/>
<name>A0A0F9SQT2_9ZZZZ</name>
<reference evidence="1" key="1">
    <citation type="journal article" date="2015" name="Nature">
        <title>Complex archaea that bridge the gap between prokaryotes and eukaryotes.</title>
        <authorList>
            <person name="Spang A."/>
            <person name="Saw J.H."/>
            <person name="Jorgensen S.L."/>
            <person name="Zaremba-Niedzwiedzka K."/>
            <person name="Martijn J."/>
            <person name="Lind A.E."/>
            <person name="van Eijk R."/>
            <person name="Schleper C."/>
            <person name="Guy L."/>
            <person name="Ettema T.J."/>
        </authorList>
    </citation>
    <scope>NUCLEOTIDE SEQUENCE</scope>
</reference>
<organism evidence="1">
    <name type="scientific">marine sediment metagenome</name>
    <dbReference type="NCBI Taxonomy" id="412755"/>
    <lineage>
        <taxon>unclassified sequences</taxon>
        <taxon>metagenomes</taxon>
        <taxon>ecological metagenomes</taxon>
    </lineage>
</organism>
<evidence type="ECO:0000313" key="1">
    <source>
        <dbReference type="EMBL" id="KKN64862.1"/>
    </source>
</evidence>
<gene>
    <name evidence="1" type="ORF">LCGC14_0486960</name>
</gene>
<dbReference type="AlphaFoldDB" id="A0A0F9SQT2"/>
<accession>A0A0F9SQT2</accession>
<protein>
    <submittedName>
        <fullName evidence="1">Uncharacterized protein</fullName>
    </submittedName>
</protein>
<comment type="caution">
    <text evidence="1">The sequence shown here is derived from an EMBL/GenBank/DDBJ whole genome shotgun (WGS) entry which is preliminary data.</text>
</comment>
<dbReference type="Pfam" id="PF13479">
    <property type="entry name" value="AAA_24"/>
    <property type="match status" value="1"/>
</dbReference>
<dbReference type="EMBL" id="LAZR01000541">
    <property type="protein sequence ID" value="KKN64862.1"/>
    <property type="molecule type" value="Genomic_DNA"/>
</dbReference>